<keyword evidence="3" id="KW-1185">Reference proteome</keyword>
<sequence length="51" mass="5993">MKSYLVKWLIAIVLAVFFLWLSLETDLLPKEAYPLLLVPILIVGLYLFKER</sequence>
<dbReference type="Proteomes" id="UP000002814">
    <property type="component" value="Unassembled WGS sequence"/>
</dbReference>
<dbReference type="EMBL" id="AEQR01000002">
    <property type="protein sequence ID" value="EFW00355.1"/>
    <property type="molecule type" value="Genomic_DNA"/>
</dbReference>
<reference evidence="2 3" key="1">
    <citation type="submission" date="2010-12" db="EMBL/GenBank/DDBJ databases">
        <authorList>
            <person name="Muzny D."/>
            <person name="Qin X."/>
            <person name="Deng J."/>
            <person name="Jiang H."/>
            <person name="Liu Y."/>
            <person name="Qu J."/>
            <person name="Song X.-Z."/>
            <person name="Zhang L."/>
            <person name="Thornton R."/>
            <person name="Coyle M."/>
            <person name="Francisco L."/>
            <person name="Jackson L."/>
            <person name="Javaid M."/>
            <person name="Korchina V."/>
            <person name="Kovar C."/>
            <person name="Mata R."/>
            <person name="Mathew T."/>
            <person name="Ngo R."/>
            <person name="Nguyen L."/>
            <person name="Nguyen N."/>
            <person name="Okwuonu G."/>
            <person name="Ongeri F."/>
            <person name="Pham C."/>
            <person name="Simmons D."/>
            <person name="Wilczek-Boney K."/>
            <person name="Hale W."/>
            <person name="Jakkamsetti A."/>
            <person name="Pham P."/>
            <person name="Ruth R."/>
            <person name="San Lucas F."/>
            <person name="Warren J."/>
            <person name="Zhang J."/>
            <person name="Zhao Z."/>
            <person name="Zhou C."/>
            <person name="Zhu D."/>
            <person name="Lee S."/>
            <person name="Bess C."/>
            <person name="Blankenburg K."/>
            <person name="Forbes L."/>
            <person name="Fu Q."/>
            <person name="Gubbala S."/>
            <person name="Hirani K."/>
            <person name="Jayaseelan J.C."/>
            <person name="Lara F."/>
            <person name="Munidasa M."/>
            <person name="Palculict T."/>
            <person name="Patil S."/>
            <person name="Pu L.-L."/>
            <person name="Saada N."/>
            <person name="Tang L."/>
            <person name="Weissenberger G."/>
            <person name="Zhu Y."/>
            <person name="Hemphill L."/>
            <person name="Shang Y."/>
            <person name="Youmans B."/>
            <person name="Ayvaz T."/>
            <person name="Ross M."/>
            <person name="Santibanez J."/>
            <person name="Aqrawi P."/>
            <person name="Gross S."/>
            <person name="Joshi V."/>
            <person name="Fowler G."/>
            <person name="Nazareth L."/>
            <person name="Reid J."/>
            <person name="Worley K."/>
            <person name="Petrosino J."/>
            <person name="Highlander S."/>
            <person name="Gibbs R."/>
        </authorList>
    </citation>
    <scope>NUCLEOTIDE SEQUENCE [LARGE SCALE GENOMIC DNA]</scope>
    <source>
        <strain evidence="2 3">ATCC 700641</strain>
    </source>
</reference>
<keyword evidence="1" id="KW-1133">Transmembrane helix</keyword>
<name>E7S851_9STRE</name>
<comment type="caution">
    <text evidence="2">The sequence shown here is derived from an EMBL/GenBank/DDBJ whole genome shotgun (WGS) entry which is preliminary data.</text>
</comment>
<proteinExistence type="predicted"/>
<dbReference type="HOGENOM" id="CLU_3104221_0_0_9"/>
<keyword evidence="1" id="KW-0812">Transmembrane</keyword>
<gene>
    <name evidence="2" type="ORF">HMPREF9421_0184</name>
</gene>
<evidence type="ECO:0000313" key="3">
    <source>
        <dbReference type="Proteomes" id="UP000002814"/>
    </source>
</evidence>
<evidence type="ECO:0000313" key="2">
    <source>
        <dbReference type="EMBL" id="EFW00355.1"/>
    </source>
</evidence>
<accession>E7S851</accession>
<feature type="transmembrane region" description="Helical" evidence="1">
    <location>
        <begin position="33"/>
        <end position="48"/>
    </location>
</feature>
<protein>
    <submittedName>
        <fullName evidence="2">Uncharacterized protein</fullName>
    </submittedName>
</protein>
<keyword evidence="1" id="KW-0472">Membrane</keyword>
<organism evidence="2 3">
    <name type="scientific">Streptococcus australis ATCC 700641</name>
    <dbReference type="NCBI Taxonomy" id="888833"/>
    <lineage>
        <taxon>Bacteria</taxon>
        <taxon>Bacillati</taxon>
        <taxon>Bacillota</taxon>
        <taxon>Bacilli</taxon>
        <taxon>Lactobacillales</taxon>
        <taxon>Streptococcaceae</taxon>
        <taxon>Streptococcus</taxon>
    </lineage>
</organism>
<dbReference type="AlphaFoldDB" id="E7S851"/>
<evidence type="ECO:0000256" key="1">
    <source>
        <dbReference type="SAM" id="Phobius"/>
    </source>
</evidence>
<feature type="transmembrane region" description="Helical" evidence="1">
    <location>
        <begin position="5"/>
        <end position="21"/>
    </location>
</feature>